<keyword evidence="2" id="KW-0813">Transport</keyword>
<dbReference type="AlphaFoldDB" id="A0A1I4VH10"/>
<dbReference type="PANTHER" id="PTHR23501:SF197">
    <property type="entry name" value="COMD"/>
    <property type="match status" value="1"/>
</dbReference>
<keyword evidence="3" id="KW-1003">Cell membrane</keyword>
<evidence type="ECO:0000256" key="6">
    <source>
        <dbReference type="ARBA" id="ARBA00023136"/>
    </source>
</evidence>
<evidence type="ECO:0000313" key="10">
    <source>
        <dbReference type="Proteomes" id="UP000233491"/>
    </source>
</evidence>
<organism evidence="9 10">
    <name type="scientific">Pleomorphomonas diazotrophica</name>
    <dbReference type="NCBI Taxonomy" id="1166257"/>
    <lineage>
        <taxon>Bacteria</taxon>
        <taxon>Pseudomonadati</taxon>
        <taxon>Pseudomonadota</taxon>
        <taxon>Alphaproteobacteria</taxon>
        <taxon>Hyphomicrobiales</taxon>
        <taxon>Pleomorphomonadaceae</taxon>
        <taxon>Pleomorphomonas</taxon>
    </lineage>
</organism>
<comment type="caution">
    <text evidence="9">The sequence shown here is derived from an EMBL/GenBank/DDBJ whole genome shotgun (WGS) entry which is preliminary data.</text>
</comment>
<evidence type="ECO:0000313" key="9">
    <source>
        <dbReference type="EMBL" id="PKR90108.1"/>
    </source>
</evidence>
<proteinExistence type="predicted"/>
<evidence type="ECO:0000259" key="8">
    <source>
        <dbReference type="PROSITE" id="PS50850"/>
    </source>
</evidence>
<dbReference type="Gene3D" id="1.20.1250.20">
    <property type="entry name" value="MFS general substrate transporter like domains"/>
    <property type="match status" value="1"/>
</dbReference>
<evidence type="ECO:0000256" key="4">
    <source>
        <dbReference type="ARBA" id="ARBA00022692"/>
    </source>
</evidence>
<feature type="transmembrane region" description="Helical" evidence="7">
    <location>
        <begin position="273"/>
        <end position="295"/>
    </location>
</feature>
<dbReference type="CDD" id="cd17502">
    <property type="entry name" value="MFS_Azr1_MDR_like"/>
    <property type="match status" value="1"/>
</dbReference>
<dbReference type="EMBL" id="PJNW01000002">
    <property type="protein sequence ID" value="PKR90108.1"/>
    <property type="molecule type" value="Genomic_DNA"/>
</dbReference>
<evidence type="ECO:0000256" key="2">
    <source>
        <dbReference type="ARBA" id="ARBA00022448"/>
    </source>
</evidence>
<evidence type="ECO:0000256" key="7">
    <source>
        <dbReference type="SAM" id="Phobius"/>
    </source>
</evidence>
<dbReference type="FunFam" id="1.20.1720.10:FF:000004">
    <property type="entry name" value="EmrB/QacA family drug resistance transporter"/>
    <property type="match status" value="1"/>
</dbReference>
<feature type="domain" description="Major facilitator superfamily (MFS) profile" evidence="8">
    <location>
        <begin position="20"/>
        <end position="476"/>
    </location>
</feature>
<name>A0A1I4VH10_9HYPH</name>
<dbReference type="GO" id="GO:0022857">
    <property type="term" value="F:transmembrane transporter activity"/>
    <property type="evidence" value="ECO:0007669"/>
    <property type="project" value="InterPro"/>
</dbReference>
<dbReference type="Proteomes" id="UP000233491">
    <property type="component" value="Unassembled WGS sequence"/>
</dbReference>
<dbReference type="Gene3D" id="1.20.1720.10">
    <property type="entry name" value="Multidrug resistance protein D"/>
    <property type="match status" value="1"/>
</dbReference>
<feature type="transmembrane region" description="Helical" evidence="7">
    <location>
        <begin position="366"/>
        <end position="390"/>
    </location>
</feature>
<feature type="transmembrane region" description="Helical" evidence="7">
    <location>
        <begin position="411"/>
        <end position="430"/>
    </location>
</feature>
<dbReference type="RefSeq" id="WP_101287205.1">
    <property type="nucleotide sequence ID" value="NZ_FOUQ01000011.1"/>
</dbReference>
<feature type="transmembrane region" description="Helical" evidence="7">
    <location>
        <begin position="85"/>
        <end position="104"/>
    </location>
</feature>
<dbReference type="InterPro" id="IPR020846">
    <property type="entry name" value="MFS_dom"/>
</dbReference>
<feature type="transmembrane region" description="Helical" evidence="7">
    <location>
        <begin position="233"/>
        <end position="252"/>
    </location>
</feature>
<gene>
    <name evidence="9" type="ORF">CXZ10_01585</name>
</gene>
<feature type="transmembrane region" description="Helical" evidence="7">
    <location>
        <begin position="205"/>
        <end position="227"/>
    </location>
</feature>
<keyword evidence="6 7" id="KW-0472">Membrane</keyword>
<dbReference type="OrthoDB" id="9812221at2"/>
<dbReference type="InterPro" id="IPR036259">
    <property type="entry name" value="MFS_trans_sf"/>
</dbReference>
<dbReference type="PROSITE" id="PS50850">
    <property type="entry name" value="MFS"/>
    <property type="match status" value="1"/>
</dbReference>
<feature type="transmembrane region" description="Helical" evidence="7">
    <location>
        <begin position="20"/>
        <end position="42"/>
    </location>
</feature>
<feature type="transmembrane region" description="Helical" evidence="7">
    <location>
        <begin position="341"/>
        <end position="360"/>
    </location>
</feature>
<dbReference type="SUPFAM" id="SSF103473">
    <property type="entry name" value="MFS general substrate transporter"/>
    <property type="match status" value="2"/>
</dbReference>
<evidence type="ECO:0000256" key="3">
    <source>
        <dbReference type="ARBA" id="ARBA00022475"/>
    </source>
</evidence>
<dbReference type="InterPro" id="IPR011701">
    <property type="entry name" value="MFS"/>
</dbReference>
<evidence type="ECO:0000256" key="5">
    <source>
        <dbReference type="ARBA" id="ARBA00022989"/>
    </source>
</evidence>
<keyword evidence="5 7" id="KW-1133">Transmembrane helix</keyword>
<dbReference type="PANTHER" id="PTHR23501">
    <property type="entry name" value="MAJOR FACILITATOR SUPERFAMILY"/>
    <property type="match status" value="1"/>
</dbReference>
<feature type="transmembrane region" description="Helical" evidence="7">
    <location>
        <begin position="143"/>
        <end position="161"/>
    </location>
</feature>
<feature type="transmembrane region" description="Helical" evidence="7">
    <location>
        <begin position="110"/>
        <end position="131"/>
    </location>
</feature>
<accession>A0A1I4VH10</accession>
<comment type="subcellular location">
    <subcellularLocation>
        <location evidence="1">Cell membrane</location>
        <topology evidence="1">Multi-pass membrane protein</topology>
    </subcellularLocation>
</comment>
<feature type="transmembrane region" description="Helical" evidence="7">
    <location>
        <begin position="450"/>
        <end position="470"/>
    </location>
</feature>
<dbReference type="GO" id="GO:0005886">
    <property type="term" value="C:plasma membrane"/>
    <property type="evidence" value="ECO:0007669"/>
    <property type="project" value="UniProtKB-SubCell"/>
</dbReference>
<feature type="transmembrane region" description="Helical" evidence="7">
    <location>
        <begin position="307"/>
        <end position="329"/>
    </location>
</feature>
<sequence length="487" mass="50810">MTEMPPPDPQVLTEDDKTKIVVTALLCMFLAALDQTIVTPALPVMGASLGGGEWVSWIVSAYFLTATAVTPLYGKLADLKGRRPVLYTGVGIFVAGSLISAMAPSMAVLIAGRALQGLGGGGLMALVQTIIGDVAPPRERGKYMVYIAGIWATASIAGPVLGGVLAEYVHWSAIFWLNLPLGAMAVGLSLKPLSRLPNIRRDHKLDILGALMIMAATLLFLLALTLGGHSYPWSSPLILGMLAVAAGAFILFAWYQFQPEEPLLPPRIFGDRVIALTSATAFLAAAGLFGFSVYYPVYLQLIEGFGASAAGLALLGPMIGSVAGSSISARILRKGSHYKRLPVIGSFLSLASLAVVGLLVGDVSFWMIEALAVLTAFGQGTLFPVGTVMVQNAADPRDLGTATGAYTFVRSLGSVVAIAVLGAIVGSAGIGDHISVGALDPAARETAIAAFRALFFAAAVAQLLSLALLMRIEERPLRGRTPPPVEE</sequence>
<reference evidence="9 10" key="1">
    <citation type="submission" date="2017-12" db="EMBL/GenBank/DDBJ databases">
        <title>Anaerobic carbon monoxide metabolism by Pleomorphomonas carboxyditropha sp. nov., a new mesophilic hydrogenogenic carboxidotroph.</title>
        <authorList>
            <person name="Esquivel-Elizondo S."/>
            <person name="Krajmalnik-Brown R."/>
        </authorList>
    </citation>
    <scope>NUCLEOTIDE SEQUENCE [LARGE SCALE GENOMIC DNA]</scope>
    <source>
        <strain evidence="9 10">R5-392</strain>
    </source>
</reference>
<feature type="transmembrane region" description="Helical" evidence="7">
    <location>
        <begin position="54"/>
        <end position="73"/>
    </location>
</feature>
<evidence type="ECO:0000256" key="1">
    <source>
        <dbReference type="ARBA" id="ARBA00004651"/>
    </source>
</evidence>
<keyword evidence="4 7" id="KW-0812">Transmembrane</keyword>
<protein>
    <submittedName>
        <fullName evidence="9">MFS transporter</fullName>
    </submittedName>
</protein>
<feature type="transmembrane region" description="Helical" evidence="7">
    <location>
        <begin position="173"/>
        <end position="193"/>
    </location>
</feature>
<keyword evidence="10" id="KW-1185">Reference proteome</keyword>
<dbReference type="Pfam" id="PF07690">
    <property type="entry name" value="MFS_1"/>
    <property type="match status" value="2"/>
</dbReference>